<dbReference type="EMBL" id="AAAJWF010000009">
    <property type="protein sequence ID" value="EAC7481778.1"/>
    <property type="molecule type" value="Genomic_DNA"/>
</dbReference>
<dbReference type="CDD" id="cd03817">
    <property type="entry name" value="GT4_UGDG-like"/>
    <property type="match status" value="1"/>
</dbReference>
<reference evidence="87 88" key="3">
    <citation type="journal article" date="2018" name="Genome Biol.">
        <title>SKESA: strategic k-mer extension for scrupulous assemblies.</title>
        <authorList>
            <person name="Souvorov A."/>
            <person name="Agarwala R."/>
            <person name="Lipman D.J."/>
        </authorList>
    </citation>
    <scope>NUCLEOTIDE SEQUENCE [LARGE SCALE GENOMIC DNA]</scope>
    <source>
        <strain evidence="40">09CEB371LM</strain>
        <strain evidence="45">2017-325981-023-01</strain>
        <strain evidence="41 90">CFIAFB20100120</strain>
        <strain evidence="43">CFIAFB20170037</strain>
        <strain evidence="42 87">CFIAFB20170045</strain>
        <strain evidence="44 89">DMG1500109</strain>
    </source>
</reference>
<evidence type="ECO:0000313" key="36">
    <source>
        <dbReference type="EMBL" id="ECY9783393.1"/>
    </source>
</evidence>
<evidence type="ECO:0000313" key="3">
    <source>
        <dbReference type="EMBL" id="EAC4553145.1"/>
    </source>
</evidence>
<gene>
    <name evidence="15" type="ORF">A8L61_04095</name>
    <name evidence="3" type="ORF">ABZ57_11665</name>
    <name evidence="47" type="ORF">AJL21_01090</name>
    <name evidence="12" type="ORF">ART25_12890</name>
    <name evidence="4" type="ORF">ARY78_10780</name>
    <name evidence="19" type="ORF">B1N52_13040</name>
    <name evidence="18" type="ORF">B1S26_14080</name>
    <name evidence="20" type="ORF">B5K54_11555</name>
    <name evidence="16" type="ORF">BB997_12140</name>
    <name evidence="34" type="ORF">BCZ19_11560</name>
    <name evidence="17" type="ORF">BCZ21_12900</name>
    <name evidence="22" type="ORF">CA369_11810</name>
    <name evidence="21" type="ORF">CAV64_13415</name>
    <name evidence="24" type="ORF">CW845_13865</name>
    <name evidence="26" type="ORF">D4920_11610</name>
    <name evidence="25" type="ORF">D4B11_13400</name>
    <name evidence="27" type="ORF">D5N24_10965</name>
    <name evidence="29" type="ORF">D7104_10535</name>
    <name evidence="23" type="ORF">DCT16_13915</name>
    <name evidence="6" type="ORF">DQ70_13890</name>
    <name evidence="5" type="ORF">DU018_02090</name>
    <name evidence="48" type="ORF">DYZ80_02688</name>
    <name evidence="14" type="ORF">E1W56_11450</name>
    <name evidence="28" type="ORF">E5F58_13325</name>
    <name evidence="11" type="ORF">EX365_12110</name>
    <name evidence="10" type="ORF">EXZ73_05430</name>
    <name evidence="35" type="ORF">F6436_08865</name>
    <name evidence="36" type="ORF">F6515_10400</name>
    <name evidence="30" type="ORF">FA835_15595</name>
    <name evidence="32" type="ORF">FLQ97_04240</name>
    <name evidence="31" type="ORF">FLR03_03470</name>
    <name evidence="33" type="ORF">FNX40_13405</name>
    <name evidence="39" type="ORF">FV747_11525</name>
    <name evidence="40" type="ORF">GHH22_12300</name>
    <name evidence="44" type="ORF">GI949_08420</name>
    <name evidence="38" type="ORF">GJW51_09530</name>
    <name evidence="37" type="ORF">GQG13_14020</name>
    <name evidence="41" type="ORF">GYS09_10350</name>
    <name evidence="42" type="ORF">GYX23_10880</name>
    <name evidence="43" type="ORF">GYY14_10660</name>
    <name evidence="45" type="ORF">HQN34_002666</name>
    <name evidence="46" type="ORF">HZJ64_10140</name>
    <name evidence="7" type="ORF">KV70_11380</name>
    <name evidence="8" type="ORF">QD52_14190</name>
    <name evidence="9" type="ORF">UI29_14035</name>
    <name evidence="13" type="ORF">Y261_09325</name>
</gene>
<dbReference type="EMBL" id="AAAIKW010000008">
    <property type="protein sequence ID" value="EAC4553145.1"/>
    <property type="molecule type" value="Genomic_DNA"/>
</dbReference>
<dbReference type="EMBL" id="AABAWE010000006">
    <property type="protein sequence ID" value="EAG2088163.1"/>
    <property type="molecule type" value="Genomic_DNA"/>
</dbReference>
<dbReference type="EMBL" id="AABGHY010000007">
    <property type="protein sequence ID" value="EAH3294919.1"/>
    <property type="molecule type" value="Genomic_DNA"/>
</dbReference>
<evidence type="ECO:0000313" key="48">
    <source>
        <dbReference type="EMBL" id="RKA05168.1"/>
    </source>
</evidence>
<evidence type="ECO:0000313" key="82">
    <source>
        <dbReference type="Proteomes" id="UP000540117"/>
    </source>
</evidence>
<dbReference type="EMBL" id="DAAJZA010000004">
    <property type="protein sequence ID" value="HAC1754997.1"/>
    <property type="molecule type" value="Genomic_DNA"/>
</dbReference>
<reference evidence="80 81" key="7">
    <citation type="submission" date="2019-04" db="EMBL/GenBank/DDBJ databases">
        <authorList>
            <person name="Ashton P.M."/>
            <person name="Dallman T."/>
            <person name="Nair S."/>
            <person name="De Pinna E."/>
            <person name="Peters T."/>
            <person name="Grant K."/>
        </authorList>
    </citation>
    <scope>NUCLEOTIDE SEQUENCE [LARGE SCALE GENOMIC DNA]</scope>
    <source>
        <strain evidence="26 81">282333</strain>
        <strain evidence="27 80">282352</strain>
        <strain evidence="25 84">289003</strain>
        <strain evidence="39 72">788324</strain>
        <strain evidence="14">RL15000286</strain>
    </source>
</reference>
<evidence type="ECO:0000313" key="22">
    <source>
        <dbReference type="EMBL" id="EAG4462978.1"/>
    </source>
</evidence>
<dbReference type="FunFam" id="3.40.50.2000:FF:000136">
    <property type="entry name" value="Glycosyl transferase, group 1"/>
    <property type="match status" value="1"/>
</dbReference>
<feature type="domain" description="Glycosyltransferase subfamily 4-like N-terminal" evidence="2">
    <location>
        <begin position="15"/>
        <end position="183"/>
    </location>
</feature>
<evidence type="ECO:0000313" key="61">
    <source>
        <dbReference type="Proteomes" id="UP000368512"/>
    </source>
</evidence>
<reference evidence="48 49" key="2">
    <citation type="journal article" date="2018" name="BMC Genomics">
        <title>Genes significantly associated with lineage II food isolates of Listeria monocytogenes.</title>
        <authorList>
            <person name="Pirone-Davies C."/>
            <person name="Chen Y."/>
            <person name="Pightling A."/>
            <person name="Ryan G."/>
            <person name="Wang Y."/>
            <person name="Yao K."/>
            <person name="Hoffmann M."/>
            <person name="Allard M.W."/>
        </authorList>
    </citation>
    <scope>NUCLEOTIDE SEQUENCE [LARGE SCALE GENOMIC DNA]</scope>
    <source>
        <strain evidence="48 49">PNUSAL000550</strain>
    </source>
</reference>
<dbReference type="Proteomes" id="UP000350032">
    <property type="component" value="Unassembled WGS sequence"/>
</dbReference>
<dbReference type="Proteomes" id="UP000540117">
    <property type="component" value="Unassembled WGS sequence"/>
</dbReference>
<evidence type="ECO:0000313" key="90">
    <source>
        <dbReference type="Proteomes" id="UP000844415"/>
    </source>
</evidence>
<dbReference type="EMBL" id="QXLS01000007">
    <property type="protein sequence ID" value="RKA05168.1"/>
    <property type="molecule type" value="Genomic_DNA"/>
</dbReference>
<evidence type="ECO:0000313" key="10">
    <source>
        <dbReference type="EMBL" id="EAD5773732.1"/>
    </source>
</evidence>
<evidence type="ECO:0000313" key="39">
    <source>
        <dbReference type="EMBL" id="EDO0986621.1"/>
    </source>
</evidence>
<evidence type="ECO:0000313" key="19">
    <source>
        <dbReference type="EMBL" id="EAG2516091.1"/>
    </source>
</evidence>
<evidence type="ECO:0000313" key="62">
    <source>
        <dbReference type="Proteomes" id="UP000376505"/>
    </source>
</evidence>
<dbReference type="EMBL" id="DAAJCS010000007">
    <property type="protein sequence ID" value="HAC0013505.1"/>
    <property type="molecule type" value="Genomic_DNA"/>
</dbReference>
<dbReference type="KEGG" id="lmok:CQ02_12965"/>
<evidence type="ECO:0000313" key="65">
    <source>
        <dbReference type="Proteomes" id="UP000398321"/>
    </source>
</evidence>
<evidence type="ECO:0000313" key="17">
    <source>
        <dbReference type="EMBL" id="EAG2088163.1"/>
    </source>
</evidence>
<dbReference type="EMBL" id="AALAQH010000006">
    <property type="protein sequence ID" value="ECX6925308.1"/>
    <property type="molecule type" value="Genomic_DNA"/>
</dbReference>
<dbReference type="EMBL" id="AABAYG010000006">
    <property type="protein sequence ID" value="EAG2246535.1"/>
    <property type="molecule type" value="Genomic_DNA"/>
</dbReference>
<evidence type="ECO:0000313" key="4">
    <source>
        <dbReference type="EMBL" id="EAC5550915.1"/>
    </source>
</evidence>
<dbReference type="EMBL" id="DAAJFY010000006">
    <property type="protein sequence ID" value="HAC0275831.1"/>
    <property type="molecule type" value="Genomic_DNA"/>
</dbReference>
<dbReference type="EMBL" id="AAAMZD010000007">
    <property type="protein sequence ID" value="EAD3793876.1"/>
    <property type="molecule type" value="Genomic_DNA"/>
</dbReference>
<evidence type="ECO:0000313" key="52">
    <source>
        <dbReference type="Proteomes" id="UP000337746"/>
    </source>
</evidence>
<evidence type="ECO:0000313" key="66">
    <source>
        <dbReference type="Proteomes" id="UP000403352"/>
    </source>
</evidence>
<evidence type="ECO:0000313" key="78">
    <source>
        <dbReference type="Proteomes" id="UP000527632"/>
    </source>
</evidence>
<evidence type="ECO:0000313" key="45">
    <source>
        <dbReference type="EMBL" id="HAJ9594435.1"/>
    </source>
</evidence>
<dbReference type="Proteomes" id="UP000544530">
    <property type="component" value="Unassembled WGS sequence"/>
</dbReference>
<dbReference type="Proteomes" id="UP000566721">
    <property type="component" value="Unassembled WGS sequence"/>
</dbReference>
<evidence type="ECO:0000313" key="71">
    <source>
        <dbReference type="Proteomes" id="UP000467347"/>
    </source>
</evidence>
<dbReference type="Proteomes" id="UP000427828">
    <property type="component" value="Unassembled WGS sequence"/>
</dbReference>
<reference evidence="52 55" key="5">
    <citation type="submission" date="2018-06" db="EMBL/GenBank/DDBJ databases">
        <authorList>
            <consortium name="GenomeTrakr: Next Generation Sequencing Network for Food Pathogen Tracability"/>
        </authorList>
    </citation>
    <scope>NUCLEOTIDE SEQUENCE [LARGE SCALE GENOMIC DNA]</scope>
    <source>
        <strain evidence="20 85">10B02965A-1</strain>
        <strain evidence="6 61">CFSAN008042</strain>
        <strain evidence="22 79">CFSAN063727</strain>
        <strain evidence="37 70">CFSAN102901</strain>
        <strain evidence="12 63">FDA00006494</strain>
        <strain evidence="4 60">FDA00007096</strain>
        <strain evidence="8 66">FDA00008584</strain>
        <strain evidence="18">FDA00011243</strain>
        <strain evidence="5 50">FDA00013332</strain>
        <strain evidence="11 54">FDA00013853</strain>
        <strain evidence="31 68">FDA00014336</strain>
        <strain evidence="33 64">FDA00014370</strain>
        <strain evidence="32 65">FDA00014392</strain>
        <strain evidence="21 82">FDA1005580-S054-001</strain>
        <strain evidence="74">FDA956581-098-004</strain>
        <strain evidence="19 77">FDA960927-006-004</strain>
        <strain evidence="23 86">FLAG-38921</strain>
        <strain evidence="34 69">FLAG-51482A</strain>
        <strain evidence="17 52">FLAG-54356</strain>
        <strain evidence="10 62">FSIS31901579</strain>
        <strain evidence="28 78">LS1344</strain>
        <strain evidence="38 71">OSF101448</strain>
        <strain evidence="9 55">VA-WGS-00405</strain>
    </source>
</reference>
<evidence type="ECO:0000313" key="8">
    <source>
        <dbReference type="EMBL" id="EAD1186234.1"/>
    </source>
</evidence>
<dbReference type="Pfam" id="PF00534">
    <property type="entry name" value="Glycos_transf_1"/>
    <property type="match status" value="1"/>
</dbReference>
<dbReference type="Proteomes" id="UP000522199">
    <property type="component" value="Unassembled WGS sequence"/>
</dbReference>
<evidence type="ECO:0000313" key="15">
    <source>
        <dbReference type="EMBL" id="EAG0866461.1"/>
    </source>
</evidence>
<evidence type="ECO:0000313" key="26">
    <source>
        <dbReference type="EMBL" id="EAH2282720.1"/>
    </source>
</evidence>
<dbReference type="EMBL" id="AAALRN010000007">
    <property type="protein sequence ID" value="EAD1186234.1"/>
    <property type="molecule type" value="Genomic_DNA"/>
</dbReference>
<dbReference type="EMBL" id="AAAQQZ010000006">
    <property type="protein sequence ID" value="EAE1339809.1"/>
    <property type="molecule type" value="Genomic_DNA"/>
</dbReference>
<evidence type="ECO:0000313" key="43">
    <source>
        <dbReference type="EMBL" id="HAC0275831.1"/>
    </source>
</evidence>
<dbReference type="Proteomes" id="UP000365297">
    <property type="component" value="Unassembled WGS sequence"/>
</dbReference>
<evidence type="ECO:0000313" key="38">
    <source>
        <dbReference type="EMBL" id="EDN9836912.1"/>
    </source>
</evidence>
<dbReference type="Proteomes" id="UP000527632">
    <property type="component" value="Unassembled WGS sequence"/>
</dbReference>
<evidence type="ECO:0000313" key="41">
    <source>
        <dbReference type="EMBL" id="HAB8557694.1"/>
    </source>
</evidence>
<feature type="domain" description="Glycosyl transferase family 1" evidence="1">
    <location>
        <begin position="198"/>
        <end position="358"/>
    </location>
</feature>
<evidence type="ECO:0000313" key="76">
    <source>
        <dbReference type="Proteomes" id="UP000522199"/>
    </source>
</evidence>
<evidence type="ECO:0000313" key="18">
    <source>
        <dbReference type="EMBL" id="EAG2246535.1"/>
    </source>
</evidence>
<dbReference type="EMBL" id="AAIAJJ010000006">
    <property type="protein sequence ID" value="ECC1557800.1"/>
    <property type="molecule type" value="Genomic_DNA"/>
</dbReference>
<dbReference type="Proteomes" id="UP000455569">
    <property type="component" value="Unassembled WGS sequence"/>
</dbReference>
<evidence type="ECO:0000313" key="49">
    <source>
        <dbReference type="Proteomes" id="UP000272537"/>
    </source>
</evidence>
<evidence type="ECO:0000313" key="44">
    <source>
        <dbReference type="EMBL" id="HAC1754997.1"/>
    </source>
</evidence>
<dbReference type="Proteomes" id="UP000336166">
    <property type="component" value="Unassembled WGS sequence"/>
</dbReference>
<comment type="caution">
    <text evidence="6">The sequence shown here is derived from an EMBL/GenBank/DDBJ whole genome shotgun (WGS) entry which is preliminary data.</text>
</comment>
<dbReference type="EMBL" id="AABAGT010000004">
    <property type="protein sequence ID" value="EAG0866461.1"/>
    <property type="molecule type" value="Genomic_DNA"/>
</dbReference>
<evidence type="ECO:0000313" key="37">
    <source>
        <dbReference type="EMBL" id="EDN7716236.1"/>
    </source>
</evidence>
<evidence type="ECO:0000313" key="79">
    <source>
        <dbReference type="Proteomes" id="UP000528151"/>
    </source>
</evidence>
<dbReference type="Proteomes" id="UP000364988">
    <property type="component" value="Unassembled WGS sequence"/>
</dbReference>
<evidence type="ECO:0000313" key="6">
    <source>
        <dbReference type="EMBL" id="EAC7481778.1"/>
    </source>
</evidence>
<evidence type="ECO:0000313" key="7">
    <source>
        <dbReference type="EMBL" id="EAC9040811.1"/>
    </source>
</evidence>
<evidence type="ECO:0000313" key="50">
    <source>
        <dbReference type="Proteomes" id="UP000331186"/>
    </source>
</evidence>
<evidence type="ECO:0000313" key="88">
    <source>
        <dbReference type="Proteomes" id="UP000843503"/>
    </source>
</evidence>
<evidence type="ECO:0000313" key="14">
    <source>
        <dbReference type="EMBL" id="EAE4942651.1"/>
    </source>
</evidence>
<evidence type="ECO:0000313" key="55">
    <source>
        <dbReference type="Proteomes" id="UP000345329"/>
    </source>
</evidence>
<dbReference type="EC" id="2.4.1.337" evidence="48"/>
<dbReference type="EMBL" id="AAAIXK010000005">
    <property type="protein sequence ID" value="EAC5550915.1"/>
    <property type="molecule type" value="Genomic_DNA"/>
</dbReference>
<dbReference type="Proteomes" id="UP000403352">
    <property type="component" value="Unassembled WGS sequence"/>
</dbReference>
<evidence type="ECO:0000313" key="73">
    <source>
        <dbReference type="Proteomes" id="UP000478682"/>
    </source>
</evidence>
<dbReference type="EMBL" id="AAANYR010000006">
    <property type="protein sequence ID" value="EAD5787303.1"/>
    <property type="molecule type" value="Genomic_DNA"/>
</dbReference>
<dbReference type="Proteomes" id="UP000844415">
    <property type="component" value="Unassembled WGS sequence"/>
</dbReference>
<evidence type="ECO:0000259" key="1">
    <source>
        <dbReference type="Pfam" id="PF00534"/>
    </source>
</evidence>
<evidence type="ECO:0000313" key="77">
    <source>
        <dbReference type="Proteomes" id="UP000525850"/>
    </source>
</evidence>
<dbReference type="Proteomes" id="UP000843775">
    <property type="component" value="Unassembled WGS sequence"/>
</dbReference>
<dbReference type="Proteomes" id="UP000489121">
    <property type="component" value="Unassembled WGS sequence"/>
</dbReference>
<dbReference type="Proteomes" id="UP000467347">
    <property type="component" value="Unassembled WGS sequence"/>
</dbReference>
<evidence type="ECO:0000313" key="20">
    <source>
        <dbReference type="EMBL" id="EAG2997917.1"/>
    </source>
</evidence>
<evidence type="ECO:0000313" key="27">
    <source>
        <dbReference type="EMBL" id="EAH3294919.1"/>
    </source>
</evidence>
<dbReference type="Proteomes" id="UP000525850">
    <property type="component" value="Unassembled WGS sequence"/>
</dbReference>
<dbReference type="Proteomes" id="UP000379076">
    <property type="component" value="Unassembled WGS sequence"/>
</dbReference>
<dbReference type="EMBL" id="DAAIJL010000008">
    <property type="protein sequence ID" value="HAB8557694.1"/>
    <property type="molecule type" value="Genomic_DNA"/>
</dbReference>
<evidence type="ECO:0000313" key="69">
    <source>
        <dbReference type="Proteomes" id="UP000427828"/>
    </source>
</evidence>
<evidence type="ECO:0000313" key="32">
    <source>
        <dbReference type="EMBL" id="ECB9512938.1"/>
    </source>
</evidence>
<dbReference type="PANTHER" id="PTHR45947:SF3">
    <property type="entry name" value="SULFOQUINOVOSYL TRANSFERASE SQD2"/>
    <property type="match status" value="1"/>
</dbReference>
<dbReference type="EMBL" id="AABCVX010000007">
    <property type="protein sequence ID" value="EAG6170472.1"/>
    <property type="molecule type" value="Genomic_DNA"/>
</dbReference>
<evidence type="ECO:0000313" key="54">
    <source>
        <dbReference type="Proteomes" id="UP000344343"/>
    </source>
</evidence>
<evidence type="ECO:0000313" key="60">
    <source>
        <dbReference type="Proteomes" id="UP000365297"/>
    </source>
</evidence>
<evidence type="ECO:0000313" key="42">
    <source>
        <dbReference type="EMBL" id="HAC0013505.1"/>
    </source>
</evidence>
<evidence type="ECO:0000313" key="16">
    <source>
        <dbReference type="EMBL" id="EAG1894362.1"/>
    </source>
</evidence>
<evidence type="ECO:0000313" key="70">
    <source>
        <dbReference type="Proteomes" id="UP000455569"/>
    </source>
</evidence>
<evidence type="ECO:0000313" key="23">
    <source>
        <dbReference type="EMBL" id="EAG6170472.1"/>
    </source>
</evidence>
<dbReference type="AlphaFoldDB" id="A0A0B8R2D7"/>
<dbReference type="EMBL" id="AABBZO010000014">
    <property type="protein sequence ID" value="EAG4462978.1"/>
    <property type="molecule type" value="Genomic_DNA"/>
</dbReference>
<evidence type="ECO:0000313" key="56">
    <source>
        <dbReference type="Proteomes" id="UP000350032"/>
    </source>
</evidence>
<evidence type="ECO:0000313" key="40">
    <source>
        <dbReference type="EMBL" id="HAA8053920.1"/>
    </source>
</evidence>
<evidence type="ECO:0000313" key="63">
    <source>
        <dbReference type="Proteomes" id="UP000379076"/>
    </source>
</evidence>
<dbReference type="Gene3D" id="3.40.50.2000">
    <property type="entry name" value="Glycogen Phosphorylase B"/>
    <property type="match status" value="2"/>
</dbReference>
<dbReference type="EMBL" id="AABBYJ010000008">
    <property type="protein sequence ID" value="EAG4332243.1"/>
    <property type="molecule type" value="Genomic_DNA"/>
</dbReference>
<evidence type="ECO:0000313" key="67">
    <source>
        <dbReference type="Proteomes" id="UP000410967"/>
    </source>
</evidence>
<reference evidence="51 53" key="4">
    <citation type="submission" date="2018-06" db="EMBL/GenBank/DDBJ databases">
        <authorList>
            <consortium name="PulseNet: The National Subtyping Network for Foodborne Disease Surveillance"/>
            <person name="Tarr C.L."/>
            <person name="Trees E."/>
            <person name="Katz L.S."/>
            <person name="Carleton-Romer H.A."/>
            <person name="Stroika S."/>
            <person name="Kucerova Z."/>
            <person name="Roache K.F."/>
            <person name="Sabol A.L."/>
            <person name="Besser J."/>
            <person name="Gerner-Smidt P."/>
        </authorList>
    </citation>
    <scope>NUCLEOTIDE SEQUENCE [LARGE SCALE GENOMIC DNA]</scope>
    <source>
        <strain evidence="3 53">2015L-6227</strain>
        <strain evidence="13 51">PNUSAL000134</strain>
        <strain evidence="7 57">PNUSAL000910</strain>
        <strain evidence="15 58">PNUSAL002180</strain>
        <strain evidence="16 73">PNUSAL002298</strain>
        <strain evidence="29 56">PNUSAL004402</strain>
        <strain evidence="36 75">PNUSAL005692</strain>
    </source>
</reference>
<evidence type="ECO:0000313" key="86">
    <source>
        <dbReference type="Proteomes" id="UP000566721"/>
    </source>
</evidence>
<evidence type="ECO:0000313" key="59">
    <source>
        <dbReference type="Proteomes" id="UP000364988"/>
    </source>
</evidence>
<dbReference type="Pfam" id="PF13439">
    <property type="entry name" value="Glyco_transf_4"/>
    <property type="match status" value="1"/>
</dbReference>
<evidence type="ECO:0000313" key="13">
    <source>
        <dbReference type="EMBL" id="EAE2354546.1"/>
    </source>
</evidence>
<dbReference type="Proteomes" id="UP000841146">
    <property type="component" value="Unassembled WGS sequence"/>
</dbReference>
<evidence type="ECO:0000313" key="12">
    <source>
        <dbReference type="EMBL" id="EAE1339809.1"/>
    </source>
</evidence>
<reference evidence="41" key="8">
    <citation type="submission" date="2020-01" db="EMBL/GenBank/DDBJ databases">
        <authorList>
            <consortium name="NCBI Pathogen Detection Project"/>
        </authorList>
    </citation>
    <scope>NUCLEOTIDE SEQUENCE</scope>
    <source>
        <strain evidence="40">09CEB371LM</strain>
        <strain evidence="45">2017-325981-023-01</strain>
        <strain evidence="41">CFIAFB20100120</strain>
        <strain evidence="43">CFIAFB20170037</strain>
        <strain evidence="42">CFIAFB20170045</strain>
        <strain evidence="44">DMG1500109</strain>
    </source>
</reference>
<dbReference type="Proteomes" id="UP000528151">
    <property type="component" value="Unassembled WGS sequence"/>
</dbReference>
<evidence type="ECO:0000313" key="33">
    <source>
        <dbReference type="EMBL" id="ECC1557800.1"/>
    </source>
</evidence>
<dbReference type="Proteomes" id="UP000843503">
    <property type="component" value="Unassembled WGS sequence"/>
</dbReference>
<dbReference type="Proteomes" id="UP000358545">
    <property type="component" value="Unassembled WGS sequence"/>
</dbReference>
<evidence type="ECO:0000313" key="83">
    <source>
        <dbReference type="Proteomes" id="UP000544530"/>
    </source>
</evidence>
<dbReference type="Proteomes" id="UP000546397">
    <property type="component" value="Unassembled WGS sequence"/>
</dbReference>
<evidence type="ECO:0000313" key="64">
    <source>
        <dbReference type="Proteomes" id="UP000389283"/>
    </source>
</evidence>
<dbReference type="EMBL" id="AAHZFN010000003">
    <property type="protein sequence ID" value="ECB9472737.1"/>
    <property type="molecule type" value="Genomic_DNA"/>
</dbReference>
<evidence type="ECO:0000313" key="84">
    <source>
        <dbReference type="Proteomes" id="UP000546397"/>
    </source>
</evidence>
<reference evidence="46 83" key="9">
    <citation type="submission" date="2020-06" db="EMBL/GenBank/DDBJ databases">
        <title>Two Listeria outbreaks in Switzerland in 2018 and 2020.</title>
        <authorList>
            <person name="Stevens M.J.A."/>
            <person name="Bloemberg G."/>
            <person name="Nusch-Inderbinnen M."/>
            <person name="Stephan R."/>
        </authorList>
    </citation>
    <scope>NUCLEOTIDE SEQUENCE [LARGE SCALE GENOMIC DNA]</scope>
    <source>
        <strain evidence="46 83">N18-0707</strain>
    </source>
</reference>
<dbReference type="Proteomes" id="UP000467536">
    <property type="component" value="Unassembled WGS sequence"/>
</dbReference>
<dbReference type="InterPro" id="IPR028098">
    <property type="entry name" value="Glyco_trans_4-like_N"/>
</dbReference>
<dbReference type="Proteomes" id="UP000549379">
    <property type="component" value="Unassembled WGS sequence"/>
</dbReference>
<dbReference type="EMBL" id="AAASLB010000006">
    <property type="protein sequence ID" value="EAE4942651.1"/>
    <property type="molecule type" value="Genomic_DNA"/>
</dbReference>
<reference evidence="47 91" key="1">
    <citation type="submission" date="2016-09" db="EMBL/GenBank/DDBJ databases">
        <title>100K Listeria isolates.</title>
        <authorList>
            <person name="Chen P."/>
            <person name="Weimer B.C."/>
            <person name="Kong N."/>
            <person name="Huang B."/>
        </authorList>
    </citation>
    <scope>NUCLEOTIDE SEQUENCE [LARGE SCALE GENOMIC DNA]</scope>
    <source>
        <strain evidence="47 91">BCW_2383</strain>
    </source>
</reference>
<evidence type="ECO:0000313" key="21">
    <source>
        <dbReference type="EMBL" id="EAG4332243.1"/>
    </source>
</evidence>
<evidence type="ECO:0000259" key="2">
    <source>
        <dbReference type="Pfam" id="PF13439"/>
    </source>
</evidence>
<dbReference type="InterPro" id="IPR050194">
    <property type="entry name" value="Glycosyltransferase_grp1"/>
</dbReference>
<evidence type="ECO:0000313" key="75">
    <source>
        <dbReference type="Proteomes" id="UP000489121"/>
    </source>
</evidence>
<dbReference type="EMBL" id="AAAREG010000006">
    <property type="protein sequence ID" value="EAE2354546.1"/>
    <property type="molecule type" value="Genomic_DNA"/>
</dbReference>
<keyword evidence="3" id="KW-0808">Transferase</keyword>
<dbReference type="Proteomes" id="UP000339309">
    <property type="component" value="Unassembled WGS sequence"/>
</dbReference>
<dbReference type="Proteomes" id="UP000368512">
    <property type="component" value="Unassembled WGS sequence"/>
</dbReference>
<evidence type="ECO:0000313" key="35">
    <source>
        <dbReference type="EMBL" id="ECY6544439.1"/>
    </source>
</evidence>
<dbReference type="EMBL" id="AANDSR010000005">
    <property type="protein sequence ID" value="EDN9836912.1"/>
    <property type="molecule type" value="Genomic_DNA"/>
</dbReference>
<dbReference type="Proteomes" id="UP000423131">
    <property type="component" value="Unassembled WGS sequence"/>
</dbReference>
<sequence>MNIGIFTDTYSPQISGVATSIMIMENELRKQGHTVYIFTTTDPNADRESEEGRVFRLPSIPFVFFPERRVAIAGMNKFIKLVGRLDLDIIHTHTEFSLGLLGKRIAKKYHIPSIHTYHTMYVDYLHYIAKGKILTPSMVGKMTKSFCDSYDAIITPTAKVRHHLEEQGIHKLMYTVPTGTDISSFAPVEKQRILNLKKLLGIGENDPVILSLGRIAHEKNIDAIINAMPEVLQTKTTAKLVIVGDGPVRKDLEKLVEEKQLADHVIFTGAVDWENISLYYQLGDLFVSASTTETQGLTYAEAMAASLPVVAKRDESIEGFLSDRETAFLFNEDDELASLLINILSDKNTATLVATNGRVKVESISADQFGINIESTYNEVREIYRVKRQNGTIKVKPTLIKSKIASQVFSLSSSTHVQRKERSSRRD</sequence>
<dbReference type="Proteomes" id="UP000852906">
    <property type="component" value="Unassembled WGS sequence"/>
</dbReference>
<dbReference type="PANTHER" id="PTHR45947">
    <property type="entry name" value="SULFOQUINOVOSYL TRANSFERASE SQD2"/>
    <property type="match status" value="1"/>
</dbReference>
<evidence type="ECO:0000313" key="91">
    <source>
        <dbReference type="Proteomes" id="UP000852906"/>
    </source>
</evidence>
<dbReference type="InterPro" id="IPR001296">
    <property type="entry name" value="Glyco_trans_1"/>
</dbReference>
<evidence type="ECO:0000313" key="30">
    <source>
        <dbReference type="EMBL" id="EAK9318520.1"/>
    </source>
</evidence>
<dbReference type="EMBL" id="JACAVN010000006">
    <property type="protein sequence ID" value="NYA02194.1"/>
    <property type="molecule type" value="Genomic_DNA"/>
</dbReference>
<evidence type="ECO:0000313" key="9">
    <source>
        <dbReference type="EMBL" id="EAD3793876.1"/>
    </source>
</evidence>
<evidence type="ECO:0000313" key="25">
    <source>
        <dbReference type="EMBL" id="EAG9520771.1"/>
    </source>
</evidence>
<dbReference type="EMBL" id="AABATR010000006">
    <property type="protein sequence ID" value="EAG1894362.1"/>
    <property type="molecule type" value="Genomic_DNA"/>
</dbReference>
<dbReference type="EMBL" id="AAAJKI010000002">
    <property type="protein sequence ID" value="EAC6547148.1"/>
    <property type="molecule type" value="Genomic_DNA"/>
</dbReference>
<dbReference type="EMBL" id="AABBAW010000007">
    <property type="protein sequence ID" value="EAG2516091.1"/>
    <property type="molecule type" value="Genomic_DNA"/>
</dbReference>
<evidence type="ECO:0000313" key="47">
    <source>
        <dbReference type="EMBL" id="OET53124.1"/>
    </source>
</evidence>
<dbReference type="GO" id="GO:0047228">
    <property type="term" value="F:1,2-diacylglycerol 3-glucosyltransferase activity"/>
    <property type="evidence" value="ECO:0007669"/>
    <property type="project" value="UniProtKB-EC"/>
</dbReference>
<dbReference type="EMBL" id="AABBHO010000037">
    <property type="protein sequence ID" value="EAG2997917.1"/>
    <property type="molecule type" value="Genomic_DNA"/>
</dbReference>
<dbReference type="Proteomes" id="UP000376505">
    <property type="component" value="Unassembled WGS sequence"/>
</dbReference>
<dbReference type="EMBL" id="AAANYN010000005">
    <property type="protein sequence ID" value="EAD5773732.1"/>
    <property type="molecule type" value="Genomic_DNA"/>
</dbReference>
<dbReference type="Proteomes" id="UP000481141">
    <property type="component" value="Unassembled WGS sequence"/>
</dbReference>
<evidence type="ECO:0000313" key="29">
    <source>
        <dbReference type="EMBL" id="EAK8898131.1"/>
    </source>
</evidence>
<dbReference type="EMBL" id="AABEMN010000022">
    <property type="protein sequence ID" value="EAG9520771.1"/>
    <property type="molecule type" value="Genomic_DNA"/>
</dbReference>
<dbReference type="SUPFAM" id="SSF53756">
    <property type="entry name" value="UDP-Glycosyltransferase/glycogen phosphorylase"/>
    <property type="match status" value="1"/>
</dbReference>
<dbReference type="EMBL" id="AACJYH010000007">
    <property type="protein sequence ID" value="EAK8898131.1"/>
    <property type="molecule type" value="Genomic_DNA"/>
</dbReference>
<evidence type="ECO:0000313" key="5">
    <source>
        <dbReference type="EMBL" id="EAC6547148.1"/>
    </source>
</evidence>
<dbReference type="EMBL" id="AAAKQF010000007">
    <property type="protein sequence ID" value="EAC9040811.1"/>
    <property type="molecule type" value="Genomic_DNA"/>
</dbReference>
<dbReference type="Proteomes" id="UP000272537">
    <property type="component" value="Unassembled WGS sequence"/>
</dbReference>
<evidence type="ECO:0000313" key="28">
    <source>
        <dbReference type="EMBL" id="EAH4242970.1"/>
    </source>
</evidence>
<evidence type="ECO:0000313" key="89">
    <source>
        <dbReference type="Proteomes" id="UP000843775"/>
    </source>
</evidence>
<evidence type="ECO:0000313" key="53">
    <source>
        <dbReference type="Proteomes" id="UP000339309"/>
    </source>
</evidence>
<dbReference type="Proteomes" id="UP000389283">
    <property type="component" value="Unassembled WGS sequence"/>
</dbReference>
<evidence type="ECO:0000313" key="57">
    <source>
        <dbReference type="Proteomes" id="UP000354255"/>
    </source>
</evidence>
<dbReference type="Proteomes" id="UP000478682">
    <property type="component" value="Unassembled WGS sequence"/>
</dbReference>
<dbReference type="Proteomes" id="UP000331186">
    <property type="component" value="Unassembled WGS sequence"/>
</dbReference>
<dbReference type="OMA" id="ERVDLWQ"/>
<dbReference type="EMBL" id="AACKDQ010000061">
    <property type="protein sequence ID" value="EAK9318520.1"/>
    <property type="molecule type" value="Genomic_DNA"/>
</dbReference>
<dbReference type="Proteomes" id="UP000398321">
    <property type="component" value="Unassembled WGS sequence"/>
</dbReference>
<evidence type="ECO:0000313" key="74">
    <source>
        <dbReference type="Proteomes" id="UP000481141"/>
    </source>
</evidence>
<dbReference type="RefSeq" id="WP_003726362.1">
    <property type="nucleotide sequence ID" value="NC_021824.1"/>
</dbReference>
<evidence type="ECO:0000313" key="24">
    <source>
        <dbReference type="EMBL" id="EAG9388579.1"/>
    </source>
</evidence>
<dbReference type="Proteomes" id="UP000345329">
    <property type="component" value="Unassembled WGS sequence"/>
</dbReference>
<keyword evidence="48" id="KW-0328">Glycosyltransferase</keyword>
<evidence type="ECO:0000313" key="85">
    <source>
        <dbReference type="Proteomes" id="UP000549379"/>
    </source>
</evidence>
<dbReference type="EMBL" id="AALGDA010000033">
    <property type="protein sequence ID" value="ECY9783393.1"/>
    <property type="molecule type" value="Genomic_DNA"/>
</dbReference>
<dbReference type="KEGG" id="lmv:Y193_02935"/>
<dbReference type="Proteomes" id="UP000393182">
    <property type="component" value="Unassembled WGS sequence"/>
</dbReference>
<dbReference type="Proteomes" id="UP000354255">
    <property type="component" value="Unassembled WGS sequence"/>
</dbReference>
<dbReference type="Proteomes" id="UP000533021">
    <property type="component" value="Unassembled WGS sequence"/>
</dbReference>
<accession>A0A0B8R2D7</accession>
<evidence type="ECO:0000313" key="34">
    <source>
        <dbReference type="EMBL" id="ECX6925308.1"/>
    </source>
</evidence>
<dbReference type="EMBL" id="AABEKY010000009">
    <property type="protein sequence ID" value="EAG9388579.1"/>
    <property type="molecule type" value="Genomic_DNA"/>
</dbReference>
<reference evidence="67 76" key="6">
    <citation type="submission" date="2019-04" db="EMBL/GenBank/DDBJ databases">
        <authorList>
            <consortium name="GenomeTrakr network: Whole genome sequencing for foodborne pathogen traceback"/>
        </authorList>
    </citation>
    <scope>NUCLEOTIDE SEQUENCE [LARGE SCALE GENOMIC DNA]</scope>
    <source>
        <strain evidence="24 76">CFSAN072474</strain>
        <strain evidence="35 59">FLAG-55987</strain>
        <strain evidence="30 67">PHLUSALM00088</strain>
    </source>
</reference>
<dbReference type="Proteomes" id="UP000337746">
    <property type="component" value="Unassembled WGS sequence"/>
</dbReference>
<evidence type="ECO:0000313" key="80">
    <source>
        <dbReference type="Proteomes" id="UP000530452"/>
    </source>
</evidence>
<evidence type="ECO:0000313" key="46">
    <source>
        <dbReference type="EMBL" id="NYA02194.1"/>
    </source>
</evidence>
<dbReference type="Proteomes" id="UP000410967">
    <property type="component" value="Unassembled WGS sequence"/>
</dbReference>
<evidence type="ECO:0000313" key="87">
    <source>
        <dbReference type="Proteomes" id="UP000841146"/>
    </source>
</evidence>
<dbReference type="Proteomes" id="UP000530452">
    <property type="component" value="Unassembled WGS sequence"/>
</dbReference>
<dbReference type="EMBL" id="AANCRK010000007">
    <property type="protein sequence ID" value="EDN7716236.1"/>
    <property type="molecule type" value="Genomic_DNA"/>
</dbReference>
<dbReference type="EMBL" id="AAHZFY010000005">
    <property type="protein sequence ID" value="ECB9512938.1"/>
    <property type="molecule type" value="Genomic_DNA"/>
</dbReference>
<dbReference type="EMBL" id="DABJAN010000005">
    <property type="protein sequence ID" value="HAJ9594435.1"/>
    <property type="molecule type" value="Genomic_DNA"/>
</dbReference>
<dbReference type="Proteomes" id="UP000840039">
    <property type="component" value="Unassembled WGS sequence"/>
</dbReference>
<dbReference type="Proteomes" id="UP000842809">
    <property type="component" value="Unassembled WGS sequence"/>
</dbReference>
<evidence type="ECO:0000313" key="81">
    <source>
        <dbReference type="Proteomes" id="UP000533021"/>
    </source>
</evidence>
<evidence type="ECO:0000313" key="31">
    <source>
        <dbReference type="EMBL" id="ECB9472737.1"/>
    </source>
</evidence>
<dbReference type="EMBL" id="AANEHK010000010">
    <property type="protein sequence ID" value="EDO0986621.1"/>
    <property type="molecule type" value="Genomic_DNA"/>
</dbReference>
<dbReference type="Proteomes" id="UP000344343">
    <property type="component" value="Unassembled WGS sequence"/>
</dbReference>
<evidence type="ECO:0000313" key="72">
    <source>
        <dbReference type="Proteomes" id="UP000467536"/>
    </source>
</evidence>
<dbReference type="EMBL" id="AALEDS010000006">
    <property type="protein sequence ID" value="ECY6544439.1"/>
    <property type="molecule type" value="Genomic_DNA"/>
</dbReference>
<proteinExistence type="predicted"/>
<evidence type="ECO:0000313" key="51">
    <source>
        <dbReference type="Proteomes" id="UP000336166"/>
    </source>
</evidence>
<evidence type="ECO:0000313" key="11">
    <source>
        <dbReference type="EMBL" id="EAD5787303.1"/>
    </source>
</evidence>
<evidence type="ECO:0000313" key="58">
    <source>
        <dbReference type="Proteomes" id="UP000358545"/>
    </source>
</evidence>
<protein>
    <submittedName>
        <fullName evidence="47">1,2-diacylglycerol 3-glucosyltransferase</fullName>
    </submittedName>
    <submittedName>
        <fullName evidence="48">Alpha-monoglucosyldiacylglycerol synthase</fullName>
        <ecNumber evidence="48">2.4.1.337</ecNumber>
    </submittedName>
    <submittedName>
        <fullName evidence="6 37">Glycosyltransferase</fullName>
    </submittedName>
</protein>
<organism evidence="6 61">
    <name type="scientific">Listeria monocytogenes</name>
    <dbReference type="NCBI Taxonomy" id="1639"/>
    <lineage>
        <taxon>Bacteria</taxon>
        <taxon>Bacillati</taxon>
        <taxon>Bacillota</taxon>
        <taxon>Bacilli</taxon>
        <taxon>Bacillales</taxon>
        <taxon>Listeriaceae</taxon>
        <taxon>Listeria</taxon>
    </lineage>
</organism>
<dbReference type="EMBL" id="AABGUK010000005">
    <property type="protein sequence ID" value="EAH4242970.1"/>
    <property type="molecule type" value="Genomic_DNA"/>
</dbReference>
<name>A0A0B8R2D7_LISMN</name>
<dbReference type="EMBL" id="MJTJ01000002">
    <property type="protein sequence ID" value="OET53124.1"/>
    <property type="molecule type" value="Genomic_DNA"/>
</dbReference>
<dbReference type="EMBL" id="AABFVG010000007">
    <property type="protein sequence ID" value="EAH2282720.1"/>
    <property type="molecule type" value="Genomic_DNA"/>
</dbReference>
<evidence type="ECO:0000313" key="68">
    <source>
        <dbReference type="Proteomes" id="UP000423131"/>
    </source>
</evidence>
<dbReference type="EMBL" id="DAAEEB010000009">
    <property type="protein sequence ID" value="HAA8053920.1"/>
    <property type="molecule type" value="Genomic_DNA"/>
</dbReference>